<dbReference type="InterPro" id="IPR008406">
    <property type="entry name" value="DRM/ARP"/>
</dbReference>
<evidence type="ECO:0000256" key="1">
    <source>
        <dbReference type="ARBA" id="ARBA00010502"/>
    </source>
</evidence>
<evidence type="ECO:0000256" key="2">
    <source>
        <dbReference type="SAM" id="MobiDB-lite"/>
    </source>
</evidence>
<name>A0A1J6JAW7_NICAT</name>
<dbReference type="Pfam" id="PF05564">
    <property type="entry name" value="Auxin_repressed"/>
    <property type="match status" value="1"/>
</dbReference>
<protein>
    <recommendedName>
        <fullName evidence="5">Dormancy-associated protein-like 4</fullName>
    </recommendedName>
</protein>
<dbReference type="STRING" id="49451.A0A1J6JAW7"/>
<sequence length="139" mass="14988">MGFLHKLWDDTLAGPAPDSGLSKLRKFNTFSGRTASSAPSSPTKFRHHNAVAVAVDSDNPIPISRSITILRSNSTSASRSVNATPDSGSAPSSPATSSAPTSPFAPSSPRRYYKKQPKGKTNRERSPNYDWIVLSAWDR</sequence>
<dbReference type="PANTHER" id="PTHR33565:SF20">
    <property type="entry name" value="DORMANCY-ASSOCIATED PROTEIN HOMOLOG 4"/>
    <property type="match status" value="1"/>
</dbReference>
<evidence type="ECO:0008006" key="5">
    <source>
        <dbReference type="Google" id="ProtNLM"/>
    </source>
</evidence>
<dbReference type="Gramene" id="OIT04321">
    <property type="protein sequence ID" value="OIT04321"/>
    <property type="gene ID" value="A4A49_09204"/>
</dbReference>
<dbReference type="KEGG" id="nau:109223245"/>
<evidence type="ECO:0000313" key="4">
    <source>
        <dbReference type="Proteomes" id="UP000187609"/>
    </source>
</evidence>
<comment type="similarity">
    <text evidence="1">Belongs to the DRM1/ARP family.</text>
</comment>
<gene>
    <name evidence="3" type="ORF">A4A49_09204</name>
</gene>
<feature type="compositionally biased region" description="Low complexity" evidence="2">
    <location>
        <begin position="83"/>
        <end position="109"/>
    </location>
</feature>
<dbReference type="EMBL" id="MJEQ01037185">
    <property type="protein sequence ID" value="OIT04321.1"/>
    <property type="molecule type" value="Genomic_DNA"/>
</dbReference>
<dbReference type="PANTHER" id="PTHR33565">
    <property type="entry name" value="DORMANCY-ASSOCIATED PROTEIN 1"/>
    <property type="match status" value="1"/>
</dbReference>
<reference evidence="3" key="1">
    <citation type="submission" date="2016-11" db="EMBL/GenBank/DDBJ databases">
        <title>The genome of Nicotiana attenuata.</title>
        <authorList>
            <person name="Xu S."/>
            <person name="Brockmoeller T."/>
            <person name="Gaquerel E."/>
            <person name="Navarro A."/>
            <person name="Kuhl H."/>
            <person name="Gase K."/>
            <person name="Ling Z."/>
            <person name="Zhou W."/>
            <person name="Kreitzer C."/>
            <person name="Stanke M."/>
            <person name="Tang H."/>
            <person name="Lyons E."/>
            <person name="Pandey P."/>
            <person name="Pandey S.P."/>
            <person name="Timmermann B."/>
            <person name="Baldwin I.T."/>
        </authorList>
    </citation>
    <scope>NUCLEOTIDE SEQUENCE [LARGE SCALE GENOMIC DNA]</scope>
    <source>
        <strain evidence="3">UT</strain>
    </source>
</reference>
<organism evidence="3 4">
    <name type="scientific">Nicotiana attenuata</name>
    <name type="common">Coyote tobacco</name>
    <dbReference type="NCBI Taxonomy" id="49451"/>
    <lineage>
        <taxon>Eukaryota</taxon>
        <taxon>Viridiplantae</taxon>
        <taxon>Streptophyta</taxon>
        <taxon>Embryophyta</taxon>
        <taxon>Tracheophyta</taxon>
        <taxon>Spermatophyta</taxon>
        <taxon>Magnoliopsida</taxon>
        <taxon>eudicotyledons</taxon>
        <taxon>Gunneridae</taxon>
        <taxon>Pentapetalae</taxon>
        <taxon>asterids</taxon>
        <taxon>lamiids</taxon>
        <taxon>Solanales</taxon>
        <taxon>Solanaceae</taxon>
        <taxon>Nicotianoideae</taxon>
        <taxon>Nicotianeae</taxon>
        <taxon>Nicotiana</taxon>
    </lineage>
</organism>
<accession>A0A1J6JAW7</accession>
<evidence type="ECO:0000313" key="3">
    <source>
        <dbReference type="EMBL" id="OIT04321.1"/>
    </source>
</evidence>
<feature type="region of interest" description="Disordered" evidence="2">
    <location>
        <begin position="72"/>
        <end position="129"/>
    </location>
</feature>
<keyword evidence="4" id="KW-1185">Reference proteome</keyword>
<feature type="compositionally biased region" description="Basic residues" evidence="2">
    <location>
        <begin position="111"/>
        <end position="120"/>
    </location>
</feature>
<dbReference type="OrthoDB" id="2012405at2759"/>
<dbReference type="AlphaFoldDB" id="A0A1J6JAW7"/>
<dbReference type="OMA" id="VISALDX"/>
<proteinExistence type="inferred from homology"/>
<feature type="compositionally biased region" description="Polar residues" evidence="2">
    <location>
        <begin position="72"/>
        <end position="82"/>
    </location>
</feature>
<comment type="caution">
    <text evidence="3">The sequence shown here is derived from an EMBL/GenBank/DDBJ whole genome shotgun (WGS) entry which is preliminary data.</text>
</comment>
<dbReference type="Proteomes" id="UP000187609">
    <property type="component" value="Unassembled WGS sequence"/>
</dbReference>